<dbReference type="PANTHER" id="PTHR48048">
    <property type="entry name" value="GLYCOSYLTRANSFERASE"/>
    <property type="match status" value="1"/>
</dbReference>
<gene>
    <name evidence="4" type="ORF">ZEAMMB73_Zm00001d027997</name>
</gene>
<dbReference type="InterPro" id="IPR036457">
    <property type="entry name" value="PPM-type-like_dom_sf"/>
</dbReference>
<dbReference type="FunFam" id="3.40.50.2000:FF:000089">
    <property type="entry name" value="Glycosyltransferase"/>
    <property type="match status" value="1"/>
</dbReference>
<dbReference type="OMA" id="RICRDEA"/>
<evidence type="ECO:0000256" key="1">
    <source>
        <dbReference type="ARBA" id="ARBA00009995"/>
    </source>
</evidence>
<keyword evidence="3 4" id="KW-0808">Transferase</keyword>
<dbReference type="InParanoid" id="A0A1D6JR68"/>
<dbReference type="SUPFAM" id="SSF53756">
    <property type="entry name" value="UDP-Glycosyltransferase/glycogen phosphorylase"/>
    <property type="match status" value="1"/>
</dbReference>
<protein>
    <recommendedName>
        <fullName evidence="2">protein-serine/threonine phosphatase</fullName>
        <ecNumber evidence="2">3.1.3.16</ecNumber>
    </recommendedName>
</protein>
<organism evidence="4">
    <name type="scientific">Zea mays</name>
    <name type="common">Maize</name>
    <dbReference type="NCBI Taxonomy" id="4577"/>
    <lineage>
        <taxon>Eukaryota</taxon>
        <taxon>Viridiplantae</taxon>
        <taxon>Streptophyta</taxon>
        <taxon>Embryophyta</taxon>
        <taxon>Tracheophyta</taxon>
        <taxon>Spermatophyta</taxon>
        <taxon>Magnoliopsida</taxon>
        <taxon>Liliopsida</taxon>
        <taxon>Poales</taxon>
        <taxon>Poaceae</taxon>
        <taxon>PACMAD clade</taxon>
        <taxon>Panicoideae</taxon>
        <taxon>Andropogonodae</taxon>
        <taxon>Andropogoneae</taxon>
        <taxon>Tripsacinae</taxon>
        <taxon>Zea</taxon>
    </lineage>
</organism>
<sequence length="560" mass="61119">MEVARQLYGRVTGEAVYVAEPVSAPARRGSPTKGCLGAMRLVAGPRRKGDQVVCLGFDMRNTVCSSNGCYPTIVLVHVWGIGHFVPMLEEASGLAIRFHHLPAVEPPTDHSGIEEYISRYVQLYSPHVKAVVASLTCPVAGVVVDIFCTVLFDAAYQLSVPAYVYLITSAAMCALLLRSPALDEEVVIEVEFEQMEGDVDVLGLPPVPASCLPTGLDNRKIPTYRWFLYNGRRYMEATGIIVNTIVEVEPRVLAAIADGRCTHGVPAPPVYSIGPPLGSVVFFCFGGQGCFTAPQAHDLDHSGHRFLWVLRGTPEPGTKMPSDGNLAELLSTDFLARTKDRGLVWPTKAPQKEILAHAAVGGFVTQCGWNSVLESLWHCMPMVPWPLAVEQHYIAFTLVADMGIAVALNVERKRKNFVEATELERAVKALMCDDETARKEALVLTLVIDDEKKLGDCQCDLWKQSYVVACTAVYDKLRRSHRLDVVRSGCTAPSIVKQEDLVVVANVGASRVVLGTTSDDDAITLSSVISVPEMTQRRTDNNDQFIVLTIVGVAFMLACF</sequence>
<dbReference type="ExpressionAtlas" id="A0A1D6JR68">
    <property type="expression patterns" value="baseline and differential"/>
</dbReference>
<dbReference type="eggNOG" id="KOG1192">
    <property type="taxonomic scope" value="Eukaryota"/>
</dbReference>
<dbReference type="CDD" id="cd03784">
    <property type="entry name" value="GT1_Gtf-like"/>
    <property type="match status" value="1"/>
</dbReference>
<accession>A0A1D6JR68</accession>
<dbReference type="GO" id="GO:0004722">
    <property type="term" value="F:protein serine/threonine phosphatase activity"/>
    <property type="evidence" value="ECO:0007669"/>
    <property type="project" value="UniProtKB-EC"/>
</dbReference>
<dbReference type="AlphaFoldDB" id="A0A1D6JR68"/>
<dbReference type="Gene3D" id="3.40.50.2000">
    <property type="entry name" value="Glycogen Phosphorylase B"/>
    <property type="match status" value="2"/>
</dbReference>
<dbReference type="InterPro" id="IPR050481">
    <property type="entry name" value="UDP-glycosyltransf_plant"/>
</dbReference>
<evidence type="ECO:0000256" key="2">
    <source>
        <dbReference type="ARBA" id="ARBA00013081"/>
    </source>
</evidence>
<dbReference type="FunFam" id="3.40.50.2000:FF:000056">
    <property type="entry name" value="Glycosyltransferase"/>
    <property type="match status" value="1"/>
</dbReference>
<name>A0A1D6JR68_MAIZE</name>
<dbReference type="EMBL" id="CM007647">
    <property type="protein sequence ID" value="ONL94449.1"/>
    <property type="molecule type" value="Genomic_DNA"/>
</dbReference>
<evidence type="ECO:0000313" key="4">
    <source>
        <dbReference type="EMBL" id="ONL94449.1"/>
    </source>
</evidence>
<dbReference type="STRING" id="4577.A0A1D6JR68"/>
<dbReference type="PaxDb" id="4577-GRMZM2G039129_P01"/>
<dbReference type="EC" id="3.1.3.16" evidence="2"/>
<proteinExistence type="inferred from homology"/>
<dbReference type="Pfam" id="PF00201">
    <property type="entry name" value="UDPGT"/>
    <property type="match status" value="1"/>
</dbReference>
<comment type="similarity">
    <text evidence="1">Belongs to the UDP-glycosyltransferase family.</text>
</comment>
<dbReference type="PANTHER" id="PTHR48048:SF79">
    <property type="entry name" value="ANTHOCYANIDIN 3-O-GLUCOSYLTRANSFERASE"/>
    <property type="match status" value="1"/>
</dbReference>
<dbReference type="SMR" id="A0A1D6JR68"/>
<dbReference type="GO" id="GO:0035251">
    <property type="term" value="F:UDP-glucosyltransferase activity"/>
    <property type="evidence" value="ECO:0007669"/>
    <property type="project" value="InterPro"/>
</dbReference>
<evidence type="ECO:0000256" key="3">
    <source>
        <dbReference type="ARBA" id="ARBA00022679"/>
    </source>
</evidence>
<dbReference type="SUPFAM" id="SSF81606">
    <property type="entry name" value="PP2C-like"/>
    <property type="match status" value="1"/>
</dbReference>
<dbReference type="InterPro" id="IPR002213">
    <property type="entry name" value="UDP_glucos_trans"/>
</dbReference>
<reference evidence="4" key="1">
    <citation type="submission" date="2015-12" db="EMBL/GenBank/DDBJ databases">
        <title>Update maize B73 reference genome by single molecule sequencing technologies.</title>
        <authorList>
            <consortium name="Maize Genome Sequencing Project"/>
            <person name="Ware D."/>
        </authorList>
    </citation>
    <scope>NUCLEOTIDE SEQUENCE [LARGE SCALE GENOMIC DNA]</scope>
    <source>
        <tissue evidence="4">Seedling</tissue>
    </source>
</reference>